<dbReference type="EMBL" id="CM037161">
    <property type="protein sequence ID" value="KAH7854913.1"/>
    <property type="molecule type" value="Genomic_DNA"/>
</dbReference>
<gene>
    <name evidence="1" type="ORF">Vadar_019004</name>
</gene>
<sequence length="583" mass="65177">MDFKGVPMDMRVPLVATRFRGRASAWWQQLKINRSRNGKSKITDWEMLKKKMRVEFLPHNYTQSTEQQTARYVGGLRQQIQDELMMYDLCSISDAHQRALVLEKWFGRRSAGNWGSTAQASAGAAPPTRAIPSQPAVPTAIKPAASTYKCFKCGEPGYRMADCRKGDRPGKALFVEPDGAIHDSPEGYDQEAVFDDGSEEMEEIVVEEDTGPLLVVRRVCYAPRESVGESWLLPCIKRIREIKEKQHHAHELVKILCMEIAKSNLSEVAKIFRPVMDRAIYYGVPEIVEEIIASYPMAINMRVQDDLDIFQYAIQCRCERVFNLIYQVDYGSIIVAGLDKLKNNALHLAASLKHEQQIVVRASTAGPVLQMQRELQWFKEVEKSAAPGIKEKRNSDGMTPAEVFSETHQNLVKDGEKWMKDTATSCTIVAALIATMVFAAAITVPGGNNSYNGHPILSKQKAFVIFGISDALALFSSITSVLMFLLILTSRYAEEDFLHTLPNRLVIGLITLFVSILSTMVAFGAILYLVFGDNQDWVLIPIIALAIIPATLFGALQLPLLVEMIQSTYGRSIFGKQSDRMLG</sequence>
<proteinExistence type="predicted"/>
<keyword evidence="2" id="KW-1185">Reference proteome</keyword>
<reference evidence="1 2" key="1">
    <citation type="journal article" date="2021" name="Hortic Res">
        <title>High-quality reference genome and annotation aids understanding of berry development for evergreen blueberry (Vaccinium darrowii).</title>
        <authorList>
            <person name="Yu J."/>
            <person name="Hulse-Kemp A.M."/>
            <person name="Babiker E."/>
            <person name="Staton M."/>
        </authorList>
    </citation>
    <scope>NUCLEOTIDE SEQUENCE [LARGE SCALE GENOMIC DNA]</scope>
    <source>
        <strain evidence="2">cv. NJ 8807/NJ 8810</strain>
        <tissue evidence="1">Young leaf</tissue>
    </source>
</reference>
<accession>A0ACB7YN51</accession>
<name>A0ACB7YN51_9ERIC</name>
<dbReference type="Proteomes" id="UP000828048">
    <property type="component" value="Chromosome 11"/>
</dbReference>
<evidence type="ECO:0000313" key="1">
    <source>
        <dbReference type="EMBL" id="KAH7854913.1"/>
    </source>
</evidence>
<protein>
    <submittedName>
        <fullName evidence="1">Uncharacterized protein</fullName>
    </submittedName>
</protein>
<evidence type="ECO:0000313" key="2">
    <source>
        <dbReference type="Proteomes" id="UP000828048"/>
    </source>
</evidence>
<comment type="caution">
    <text evidence="1">The sequence shown here is derived from an EMBL/GenBank/DDBJ whole genome shotgun (WGS) entry which is preliminary data.</text>
</comment>
<organism evidence="1 2">
    <name type="scientific">Vaccinium darrowii</name>
    <dbReference type="NCBI Taxonomy" id="229202"/>
    <lineage>
        <taxon>Eukaryota</taxon>
        <taxon>Viridiplantae</taxon>
        <taxon>Streptophyta</taxon>
        <taxon>Embryophyta</taxon>
        <taxon>Tracheophyta</taxon>
        <taxon>Spermatophyta</taxon>
        <taxon>Magnoliopsida</taxon>
        <taxon>eudicotyledons</taxon>
        <taxon>Gunneridae</taxon>
        <taxon>Pentapetalae</taxon>
        <taxon>asterids</taxon>
        <taxon>Ericales</taxon>
        <taxon>Ericaceae</taxon>
        <taxon>Vaccinioideae</taxon>
        <taxon>Vaccinieae</taxon>
        <taxon>Vaccinium</taxon>
    </lineage>
</organism>